<dbReference type="PANTHER" id="PTHR44051">
    <property type="entry name" value="GLUTATHIONE S-TRANSFERASE-RELATED"/>
    <property type="match status" value="1"/>
</dbReference>
<dbReference type="InterPro" id="IPR004045">
    <property type="entry name" value="Glutathione_S-Trfase_N"/>
</dbReference>
<dbReference type="SFLD" id="SFLDG00358">
    <property type="entry name" value="Main_(cytGST)"/>
    <property type="match status" value="1"/>
</dbReference>
<dbReference type="SFLD" id="SFLDS00019">
    <property type="entry name" value="Glutathione_Transferase_(cytos"/>
    <property type="match status" value="1"/>
</dbReference>
<dbReference type="PROSITE" id="PS50404">
    <property type="entry name" value="GST_NTER"/>
    <property type="match status" value="1"/>
</dbReference>
<dbReference type="Gene3D" id="3.40.30.10">
    <property type="entry name" value="Glutaredoxin"/>
    <property type="match status" value="1"/>
</dbReference>
<keyword evidence="4" id="KW-1185">Reference proteome</keyword>
<gene>
    <name evidence="3" type="ORF">GCM10022414_06440</name>
</gene>
<dbReference type="EMBL" id="BAABDM010000001">
    <property type="protein sequence ID" value="GAA4086360.1"/>
    <property type="molecule type" value="Genomic_DNA"/>
</dbReference>
<sequence length="202" mass="22790">MLTVHHLNQSRSKRIIWLLEELKMPYEVVHHQRDGQTNLAPASLAAIHPLAKSPVVVDGDRTLCESAAVMEYLLDHAAQQSLRPAKTDENYYDYLEWLHFAEGSLAMPVIINMIMKKEERAGNQPLDGYIGKELALDFNYIEATLNSRAYFAGDMFTAADIMMCMILEIADHHCLLSTKTATLAYLNKLQNRAAYIKSASYG</sequence>
<name>A0ABP7WDP4_9GAMM</name>
<dbReference type="PANTHER" id="PTHR44051:SF9">
    <property type="entry name" value="GLUTATHIONE S-TRANSFERASE 1"/>
    <property type="match status" value="1"/>
</dbReference>
<dbReference type="Gene3D" id="1.20.1050.10">
    <property type="match status" value="1"/>
</dbReference>
<evidence type="ECO:0000256" key="1">
    <source>
        <dbReference type="RuleBase" id="RU003494"/>
    </source>
</evidence>
<evidence type="ECO:0000259" key="2">
    <source>
        <dbReference type="PROSITE" id="PS50404"/>
    </source>
</evidence>
<dbReference type="InterPro" id="IPR040079">
    <property type="entry name" value="Glutathione_S-Trfase"/>
</dbReference>
<dbReference type="SUPFAM" id="SSF47616">
    <property type="entry name" value="GST C-terminal domain-like"/>
    <property type="match status" value="1"/>
</dbReference>
<proteinExistence type="inferred from homology"/>
<dbReference type="SFLD" id="SFLDG01150">
    <property type="entry name" value="Main.1:_Beta-like"/>
    <property type="match status" value="1"/>
</dbReference>
<dbReference type="Pfam" id="PF02798">
    <property type="entry name" value="GST_N"/>
    <property type="match status" value="1"/>
</dbReference>
<comment type="similarity">
    <text evidence="1">Belongs to the GST superfamily.</text>
</comment>
<dbReference type="InterPro" id="IPR036282">
    <property type="entry name" value="Glutathione-S-Trfase_C_sf"/>
</dbReference>
<reference evidence="4" key="1">
    <citation type="journal article" date="2019" name="Int. J. Syst. Evol. Microbiol.">
        <title>The Global Catalogue of Microorganisms (GCM) 10K type strain sequencing project: providing services to taxonomists for standard genome sequencing and annotation.</title>
        <authorList>
            <consortium name="The Broad Institute Genomics Platform"/>
            <consortium name="The Broad Institute Genome Sequencing Center for Infectious Disease"/>
            <person name="Wu L."/>
            <person name="Ma J."/>
        </authorList>
    </citation>
    <scope>NUCLEOTIDE SEQUENCE [LARGE SCALE GENOMIC DNA]</scope>
    <source>
        <strain evidence="4">JCM 17304</strain>
    </source>
</reference>
<evidence type="ECO:0000313" key="3">
    <source>
        <dbReference type="EMBL" id="GAA4086360.1"/>
    </source>
</evidence>
<dbReference type="SUPFAM" id="SSF52833">
    <property type="entry name" value="Thioredoxin-like"/>
    <property type="match status" value="1"/>
</dbReference>
<evidence type="ECO:0000313" key="4">
    <source>
        <dbReference type="Proteomes" id="UP001500392"/>
    </source>
</evidence>
<organism evidence="3 4">
    <name type="scientific">Zhongshania borealis</name>
    <dbReference type="NCBI Taxonomy" id="889488"/>
    <lineage>
        <taxon>Bacteria</taxon>
        <taxon>Pseudomonadati</taxon>
        <taxon>Pseudomonadota</taxon>
        <taxon>Gammaproteobacteria</taxon>
        <taxon>Cellvibrionales</taxon>
        <taxon>Spongiibacteraceae</taxon>
        <taxon>Zhongshania</taxon>
    </lineage>
</organism>
<accession>A0ABP7WDP4</accession>
<dbReference type="Pfam" id="PF00043">
    <property type="entry name" value="GST_C"/>
    <property type="match status" value="1"/>
</dbReference>
<comment type="caution">
    <text evidence="3">The sequence shown here is derived from an EMBL/GenBank/DDBJ whole genome shotgun (WGS) entry which is preliminary data.</text>
</comment>
<dbReference type="CDD" id="cd03046">
    <property type="entry name" value="GST_N_GTT1_like"/>
    <property type="match status" value="1"/>
</dbReference>
<dbReference type="InterPro" id="IPR036249">
    <property type="entry name" value="Thioredoxin-like_sf"/>
</dbReference>
<feature type="domain" description="GST N-terminal" evidence="2">
    <location>
        <begin position="1"/>
        <end position="81"/>
    </location>
</feature>
<dbReference type="InterPro" id="IPR004046">
    <property type="entry name" value="GST_C"/>
</dbReference>
<dbReference type="Proteomes" id="UP001500392">
    <property type="component" value="Unassembled WGS sequence"/>
</dbReference>
<dbReference type="RefSeq" id="WP_344932365.1">
    <property type="nucleotide sequence ID" value="NZ_BAABDM010000001.1"/>
</dbReference>
<protein>
    <submittedName>
        <fullName evidence="3">Glutathione S-transferase</fullName>
    </submittedName>
</protein>